<dbReference type="PROSITE" id="PS52016">
    <property type="entry name" value="TONB_DEPENDENT_REC_3"/>
    <property type="match status" value="1"/>
</dbReference>
<evidence type="ECO:0000313" key="17">
    <source>
        <dbReference type="Proteomes" id="UP000576821"/>
    </source>
</evidence>
<name>A0A846M9X6_9SPHN</name>
<dbReference type="GO" id="GO:0009279">
    <property type="term" value="C:cell outer membrane"/>
    <property type="evidence" value="ECO:0007669"/>
    <property type="project" value="UniProtKB-SubCell"/>
</dbReference>
<proteinExistence type="inferred from homology"/>
<feature type="domain" description="TonB-dependent receptor plug" evidence="15">
    <location>
        <begin position="52"/>
        <end position="161"/>
    </location>
</feature>
<evidence type="ECO:0000259" key="14">
    <source>
        <dbReference type="Pfam" id="PF00593"/>
    </source>
</evidence>
<keyword evidence="16" id="KW-0675">Receptor</keyword>
<dbReference type="RefSeq" id="WP_243855802.1">
    <property type="nucleotide sequence ID" value="NZ_JAASQR010000004.1"/>
</dbReference>
<keyword evidence="6" id="KW-0408">Iron</keyword>
<keyword evidence="9 11" id="KW-0472">Membrane</keyword>
<keyword evidence="7" id="KW-0406">Ion transport</keyword>
<sequence length="799" mass="86340">MKSMLLAGVATMLALPFAAGAHAQEVPAAEQAQDQGMLGDIVVTARRSEETLQDVPVAVTALGGDFIERQNIADPTDIPQFAPNLTIEQQPASLSAATVYIRGIGNNEPSAVSEQGVGVYLDGVYLARAAGAVFSLIDLERIEVLRGPQGTLFGRNTIGGALQIVSRKPSDNMGVTAKAGYGRYNDWYVRARIDTGYIIGDKIKASIAGQHRENDGWVDNILTPSSRDPGAMKSNSFALGLQGDFGDVTVNYNFDWDERRGLAGFFQLVAATPQAMDYYSQSPSFGGAPFMVDRERQGTVQQAGFTEPNGDVRYSGKTRVQGHGLTVSYEPIPELTIKSITGYRKFFQDSIVDLGGNGVLRGPVLDFDSLTLVSVQPTPLYNANNAPQKQWQFSQELQALGKVGDINYLLGMYYFYEKSSEYNRQQITLLSTVGGIPALDPRIPASTVGAILALNPGLTVDSTLGIRANPIQAFGGTSQSMAIFGQASWKPSALDEKLEITLGGRFTGDDKTIYLAGDVSPVQRGRKSFDNFSWLASASYAVTDDVMVYARVSTGYRSGGLNPRAGVINSFDPEKATAYEAGIKSQFLDNRVRLNLAGYITDYSDLQVQQFAAGSGGATSLIVNAGKVQLSGFEAELTAMPFMGFQIDGSVGYVKSNYKSFLFRDPATNVLLDVSDEANPVYTPKWTIHVGAEYAYSIGDMTVRLRGDYSRRTKIYFNALDNTAPFNEDLVSPTQDNVKARLSVEDINVGGGKLDVGVWGDNLLNQQRLIYGIDFGGLGFAGATFNRPISYGIDARITF</sequence>
<dbReference type="GO" id="GO:0006826">
    <property type="term" value="P:iron ion transport"/>
    <property type="evidence" value="ECO:0007669"/>
    <property type="project" value="UniProtKB-KW"/>
</dbReference>
<evidence type="ECO:0000256" key="10">
    <source>
        <dbReference type="ARBA" id="ARBA00023237"/>
    </source>
</evidence>
<dbReference type="InterPro" id="IPR000531">
    <property type="entry name" value="Beta-barrel_TonB"/>
</dbReference>
<keyword evidence="3 11" id="KW-1134">Transmembrane beta strand</keyword>
<feature type="chain" id="PRO_5032562342" evidence="13">
    <location>
        <begin position="24"/>
        <end position="799"/>
    </location>
</feature>
<evidence type="ECO:0000259" key="15">
    <source>
        <dbReference type="Pfam" id="PF07715"/>
    </source>
</evidence>
<comment type="similarity">
    <text evidence="11 12">Belongs to the TonB-dependent receptor family.</text>
</comment>
<dbReference type="InterPro" id="IPR036942">
    <property type="entry name" value="Beta-barrel_TonB_sf"/>
</dbReference>
<dbReference type="PANTHER" id="PTHR32552">
    <property type="entry name" value="FERRICHROME IRON RECEPTOR-RELATED"/>
    <property type="match status" value="1"/>
</dbReference>
<evidence type="ECO:0000256" key="13">
    <source>
        <dbReference type="SAM" id="SignalP"/>
    </source>
</evidence>
<dbReference type="PANTHER" id="PTHR32552:SF81">
    <property type="entry name" value="TONB-DEPENDENT OUTER MEMBRANE RECEPTOR"/>
    <property type="match status" value="1"/>
</dbReference>
<dbReference type="Proteomes" id="UP000576821">
    <property type="component" value="Unassembled WGS sequence"/>
</dbReference>
<keyword evidence="2 11" id="KW-0813">Transport</keyword>
<reference evidence="16 17" key="1">
    <citation type="submission" date="2020-03" db="EMBL/GenBank/DDBJ databases">
        <title>Genomic Encyclopedia of Type Strains, Phase IV (KMG-IV): sequencing the most valuable type-strain genomes for metagenomic binning, comparative biology and taxonomic classification.</title>
        <authorList>
            <person name="Goeker M."/>
        </authorList>
    </citation>
    <scope>NUCLEOTIDE SEQUENCE [LARGE SCALE GENOMIC DNA]</scope>
    <source>
        <strain evidence="16 17">DSM 21299</strain>
    </source>
</reference>
<keyword evidence="17" id="KW-1185">Reference proteome</keyword>
<evidence type="ECO:0000256" key="4">
    <source>
        <dbReference type="ARBA" id="ARBA00022496"/>
    </source>
</evidence>
<evidence type="ECO:0000256" key="8">
    <source>
        <dbReference type="ARBA" id="ARBA00023077"/>
    </source>
</evidence>
<dbReference type="Pfam" id="PF00593">
    <property type="entry name" value="TonB_dep_Rec_b-barrel"/>
    <property type="match status" value="1"/>
</dbReference>
<accession>A0A846M9X6</accession>
<dbReference type="InterPro" id="IPR039426">
    <property type="entry name" value="TonB-dep_rcpt-like"/>
</dbReference>
<keyword evidence="5 11" id="KW-0812">Transmembrane</keyword>
<evidence type="ECO:0000256" key="11">
    <source>
        <dbReference type="PROSITE-ProRule" id="PRU01360"/>
    </source>
</evidence>
<organism evidence="16 17">
    <name type="scientific">Sphingobium vermicomposti</name>
    <dbReference type="NCBI Taxonomy" id="529005"/>
    <lineage>
        <taxon>Bacteria</taxon>
        <taxon>Pseudomonadati</taxon>
        <taxon>Pseudomonadota</taxon>
        <taxon>Alphaproteobacteria</taxon>
        <taxon>Sphingomonadales</taxon>
        <taxon>Sphingomonadaceae</taxon>
        <taxon>Sphingobium</taxon>
    </lineage>
</organism>
<keyword evidence="8 12" id="KW-0798">TonB box</keyword>
<feature type="domain" description="TonB-dependent receptor-like beta-barrel" evidence="14">
    <location>
        <begin position="298"/>
        <end position="731"/>
    </location>
</feature>
<keyword evidence="4" id="KW-0410">Iron transport</keyword>
<dbReference type="Gene3D" id="2.40.170.20">
    <property type="entry name" value="TonB-dependent receptor, beta-barrel domain"/>
    <property type="match status" value="1"/>
</dbReference>
<dbReference type="InterPro" id="IPR012910">
    <property type="entry name" value="Plug_dom"/>
</dbReference>
<keyword evidence="13" id="KW-0732">Signal</keyword>
<evidence type="ECO:0000256" key="7">
    <source>
        <dbReference type="ARBA" id="ARBA00023065"/>
    </source>
</evidence>
<evidence type="ECO:0000313" key="16">
    <source>
        <dbReference type="EMBL" id="NIJ18223.1"/>
    </source>
</evidence>
<evidence type="ECO:0000256" key="3">
    <source>
        <dbReference type="ARBA" id="ARBA00022452"/>
    </source>
</evidence>
<evidence type="ECO:0000256" key="5">
    <source>
        <dbReference type="ARBA" id="ARBA00022692"/>
    </source>
</evidence>
<evidence type="ECO:0000256" key="2">
    <source>
        <dbReference type="ARBA" id="ARBA00022448"/>
    </source>
</evidence>
<dbReference type="EMBL" id="JAASQR010000004">
    <property type="protein sequence ID" value="NIJ18223.1"/>
    <property type="molecule type" value="Genomic_DNA"/>
</dbReference>
<evidence type="ECO:0000256" key="6">
    <source>
        <dbReference type="ARBA" id="ARBA00023004"/>
    </source>
</evidence>
<protein>
    <submittedName>
        <fullName evidence="16">Iron complex outermembrane receptor protein</fullName>
    </submittedName>
</protein>
<dbReference type="SUPFAM" id="SSF56935">
    <property type="entry name" value="Porins"/>
    <property type="match status" value="1"/>
</dbReference>
<evidence type="ECO:0000256" key="1">
    <source>
        <dbReference type="ARBA" id="ARBA00004571"/>
    </source>
</evidence>
<feature type="signal peptide" evidence="13">
    <location>
        <begin position="1"/>
        <end position="23"/>
    </location>
</feature>
<dbReference type="Pfam" id="PF07715">
    <property type="entry name" value="Plug"/>
    <property type="match status" value="1"/>
</dbReference>
<evidence type="ECO:0000256" key="9">
    <source>
        <dbReference type="ARBA" id="ARBA00023136"/>
    </source>
</evidence>
<comment type="subcellular location">
    <subcellularLocation>
        <location evidence="1 11">Cell outer membrane</location>
        <topology evidence="1 11">Multi-pass membrane protein</topology>
    </subcellularLocation>
</comment>
<gene>
    <name evidence="16" type="ORF">FHS54_003223</name>
</gene>
<comment type="caution">
    <text evidence="16">The sequence shown here is derived from an EMBL/GenBank/DDBJ whole genome shotgun (WGS) entry which is preliminary data.</text>
</comment>
<dbReference type="AlphaFoldDB" id="A0A846M9X6"/>
<keyword evidence="10 11" id="KW-0998">Cell outer membrane</keyword>
<evidence type="ECO:0000256" key="12">
    <source>
        <dbReference type="RuleBase" id="RU003357"/>
    </source>
</evidence>